<evidence type="ECO:0000256" key="1">
    <source>
        <dbReference type="ARBA" id="ARBA00004953"/>
    </source>
</evidence>
<evidence type="ECO:0000313" key="7">
    <source>
        <dbReference type="EMBL" id="HGQ77727.1"/>
    </source>
</evidence>
<comment type="caution">
    <text evidence="7">The sequence shown here is derived from an EMBL/GenBank/DDBJ whole genome shotgun (WGS) entry which is preliminary data.</text>
</comment>
<comment type="pathway">
    <text evidence="1">Cofactor biosynthesis; adenosylcobalamin biosynthesis.</text>
</comment>
<dbReference type="Gene3D" id="3.40.50.150">
    <property type="entry name" value="Vaccinia Virus protein VP39"/>
    <property type="match status" value="1"/>
</dbReference>
<dbReference type="Pfam" id="PF02475">
    <property type="entry name" value="TRM5-TYW2_MTfase"/>
    <property type="match status" value="1"/>
</dbReference>
<dbReference type="GO" id="GO:0032259">
    <property type="term" value="P:methylation"/>
    <property type="evidence" value="ECO:0007669"/>
    <property type="project" value="UniProtKB-KW"/>
</dbReference>
<organism evidence="7">
    <name type="scientific">Fervidobacterium pennivorans</name>
    <dbReference type="NCBI Taxonomy" id="93466"/>
    <lineage>
        <taxon>Bacteria</taxon>
        <taxon>Thermotogati</taxon>
        <taxon>Thermotogota</taxon>
        <taxon>Thermotogae</taxon>
        <taxon>Thermotogales</taxon>
        <taxon>Fervidobacteriaceae</taxon>
        <taxon>Fervidobacterium</taxon>
    </lineage>
</organism>
<protein>
    <submittedName>
        <fullName evidence="7">Precorrin-6Y C5,15-methyltransferase (Decarboxylating) subunit CbiT</fullName>
    </submittedName>
</protein>
<dbReference type="EMBL" id="DTBH01000153">
    <property type="protein sequence ID" value="HGQ77727.1"/>
    <property type="molecule type" value="Genomic_DNA"/>
</dbReference>
<dbReference type="CDD" id="cd02440">
    <property type="entry name" value="AdoMet_MTases"/>
    <property type="match status" value="1"/>
</dbReference>
<gene>
    <name evidence="7" type="primary">cbiT</name>
    <name evidence="7" type="ORF">ENU12_07500</name>
</gene>
<keyword evidence="4 7" id="KW-0808">Transferase</keyword>
<keyword evidence="5" id="KW-0949">S-adenosyl-L-methionine</keyword>
<dbReference type="NCBIfam" id="TIGR02469">
    <property type="entry name" value="CbiT"/>
    <property type="match status" value="1"/>
</dbReference>
<sequence length="204" mass="23118">MGKVFGFKDSDFELLENVPHTKQEVRAIIAHRLGLKEDSVLWDIGAGTGTVAIECANLIKKGFVYAIERDKTAYELLVRNIKKFNISNIFPIHGEAPSVFEELKKAKSPTHVFIGGSGKKTREILEYFKFKSKSVEKIVLTAVTFETLSEVLSVINEKNFQELFEYEIIQVSIAKTKRLSSYSFLMANNPIFLFDISKKSKSLE</sequence>
<dbReference type="GO" id="GO:0009236">
    <property type="term" value="P:cobalamin biosynthetic process"/>
    <property type="evidence" value="ECO:0007669"/>
    <property type="project" value="UniProtKB-UniPathway"/>
</dbReference>
<feature type="domain" description="TRM5/TYW2-like methyltransferase" evidence="6">
    <location>
        <begin position="26"/>
        <end position="101"/>
    </location>
</feature>
<dbReference type="PANTHER" id="PTHR43182">
    <property type="entry name" value="COBALT-PRECORRIN-6B C(15)-METHYLTRANSFERASE (DECARBOXYLATING)"/>
    <property type="match status" value="1"/>
</dbReference>
<evidence type="ECO:0000256" key="2">
    <source>
        <dbReference type="ARBA" id="ARBA00022573"/>
    </source>
</evidence>
<keyword evidence="3 7" id="KW-0489">Methyltransferase</keyword>
<dbReference type="InterPro" id="IPR014008">
    <property type="entry name" value="Cbl_synth_MTase_CbiT"/>
</dbReference>
<evidence type="ECO:0000256" key="3">
    <source>
        <dbReference type="ARBA" id="ARBA00022603"/>
    </source>
</evidence>
<name>A0A7V4FID1_FERPE</name>
<accession>A0A7V4FID1</accession>
<dbReference type="SUPFAM" id="SSF53335">
    <property type="entry name" value="S-adenosyl-L-methionine-dependent methyltransferases"/>
    <property type="match status" value="1"/>
</dbReference>
<dbReference type="PANTHER" id="PTHR43182:SF1">
    <property type="entry name" value="COBALT-PRECORRIN-7 C(5)-METHYLTRANSFERASE"/>
    <property type="match status" value="1"/>
</dbReference>
<dbReference type="InterPro" id="IPR056743">
    <property type="entry name" value="TRM5-TYW2-like_MTfase"/>
</dbReference>
<dbReference type="AlphaFoldDB" id="A0A7V4FID1"/>
<evidence type="ECO:0000256" key="4">
    <source>
        <dbReference type="ARBA" id="ARBA00022679"/>
    </source>
</evidence>
<dbReference type="InterPro" id="IPR029063">
    <property type="entry name" value="SAM-dependent_MTases_sf"/>
</dbReference>
<dbReference type="InterPro" id="IPR050714">
    <property type="entry name" value="Cobalamin_biosynth_MTase"/>
</dbReference>
<dbReference type="UniPathway" id="UPA00148"/>
<proteinExistence type="predicted"/>
<dbReference type="GO" id="GO:0008276">
    <property type="term" value="F:protein methyltransferase activity"/>
    <property type="evidence" value="ECO:0007669"/>
    <property type="project" value="InterPro"/>
</dbReference>
<evidence type="ECO:0000256" key="5">
    <source>
        <dbReference type="ARBA" id="ARBA00022691"/>
    </source>
</evidence>
<evidence type="ECO:0000259" key="6">
    <source>
        <dbReference type="Pfam" id="PF02475"/>
    </source>
</evidence>
<keyword evidence="2" id="KW-0169">Cobalamin biosynthesis</keyword>
<reference evidence="7" key="1">
    <citation type="journal article" date="2020" name="mSystems">
        <title>Genome- and Community-Level Interaction Insights into Carbon Utilization and Element Cycling Functions of Hydrothermarchaeota in Hydrothermal Sediment.</title>
        <authorList>
            <person name="Zhou Z."/>
            <person name="Liu Y."/>
            <person name="Xu W."/>
            <person name="Pan J."/>
            <person name="Luo Z.H."/>
            <person name="Li M."/>
        </authorList>
    </citation>
    <scope>NUCLEOTIDE SEQUENCE [LARGE SCALE GENOMIC DNA]</scope>
    <source>
        <strain evidence="7">SpSt-640</strain>
    </source>
</reference>